<dbReference type="GO" id="GO:0019684">
    <property type="term" value="P:photosynthesis, light reaction"/>
    <property type="evidence" value="ECO:0007669"/>
    <property type="project" value="InterPro"/>
</dbReference>
<reference evidence="2 3" key="1">
    <citation type="submission" date="2019-10" db="EMBL/GenBank/DDBJ databases">
        <title>Genomic and transcriptomic insights into the perfect genentic adaptation of a filamentous nitrogen-fixing cyanobacterium to rice fields.</title>
        <authorList>
            <person name="Chen Z."/>
        </authorList>
    </citation>
    <scope>NUCLEOTIDE SEQUENCE [LARGE SCALE GENOMIC DNA]</scope>
    <source>
        <strain evidence="2">CCNUC1</strain>
    </source>
</reference>
<evidence type="ECO:0000313" key="3">
    <source>
        <dbReference type="Proteomes" id="UP000326678"/>
    </source>
</evidence>
<name>A0A5P8WGK2_9NOSO</name>
<evidence type="ECO:0000313" key="2">
    <source>
        <dbReference type="EMBL" id="QFS51740.1"/>
    </source>
</evidence>
<organism evidence="2 3">
    <name type="scientific">Nostoc sphaeroides CCNUC1</name>
    <dbReference type="NCBI Taxonomy" id="2653204"/>
    <lineage>
        <taxon>Bacteria</taxon>
        <taxon>Bacillati</taxon>
        <taxon>Cyanobacteriota</taxon>
        <taxon>Cyanophyceae</taxon>
        <taxon>Nostocales</taxon>
        <taxon>Nostocaceae</taxon>
        <taxon>Nostoc</taxon>
    </lineage>
</organism>
<dbReference type="EMBL" id="CP045227">
    <property type="protein sequence ID" value="QFS51740.1"/>
    <property type="molecule type" value="Genomic_DNA"/>
</dbReference>
<dbReference type="AlphaFoldDB" id="A0A5P8WGK2"/>
<protein>
    <recommendedName>
        <fullName evidence="1">PRC-barrel domain-containing protein</fullName>
    </recommendedName>
</protein>
<evidence type="ECO:0000259" key="1">
    <source>
        <dbReference type="Pfam" id="PF05239"/>
    </source>
</evidence>
<keyword evidence="3" id="KW-1185">Reference proteome</keyword>
<dbReference type="InterPro" id="IPR014747">
    <property type="entry name" value="Bac_photo_RC_H_C"/>
</dbReference>
<dbReference type="InterPro" id="IPR027275">
    <property type="entry name" value="PRC-brl_dom"/>
</dbReference>
<sequence>MSLHKIEDFDANYHQQDSQEHLRGFDLYSKEEKVGSVDDLLVDDDGHIRYLVLNTGIWIFGKKVLLPIGCSQVDYDTHRVYALNLTKAQVEALPEFTDGMTVDFNYEHRVRQVYRPSSSFSVFDSSGVGYAGYGTETNAPSDTPISSGVGYAGYGTEPPGATDTPTSSGVGYAGYGTDPAAPPYVPTGSNAILLGDSKKVRSLKIIFRYKVILFANKILIYMRINLDEISQKDY</sequence>
<dbReference type="RefSeq" id="WP_152592112.1">
    <property type="nucleotide sequence ID" value="NZ_CP045227.1"/>
</dbReference>
<dbReference type="InterPro" id="IPR011033">
    <property type="entry name" value="PRC_barrel-like_sf"/>
</dbReference>
<dbReference type="Pfam" id="PF05239">
    <property type="entry name" value="PRC"/>
    <property type="match status" value="1"/>
</dbReference>
<dbReference type="KEGG" id="nsh:GXM_09234"/>
<feature type="domain" description="PRC-barrel" evidence="1">
    <location>
        <begin position="22"/>
        <end position="85"/>
    </location>
</feature>
<dbReference type="SUPFAM" id="SSF50346">
    <property type="entry name" value="PRC-barrel domain"/>
    <property type="match status" value="1"/>
</dbReference>
<dbReference type="GO" id="GO:0030077">
    <property type="term" value="C:plasma membrane light-harvesting complex"/>
    <property type="evidence" value="ECO:0007669"/>
    <property type="project" value="InterPro"/>
</dbReference>
<proteinExistence type="predicted"/>
<dbReference type="Gene3D" id="3.90.50.10">
    <property type="entry name" value="Photosynthetic Reaction Center, subunit H, domain 2"/>
    <property type="match status" value="1"/>
</dbReference>
<dbReference type="Proteomes" id="UP000326678">
    <property type="component" value="Chromosome Gxm2"/>
</dbReference>
<accession>A0A5P8WGK2</accession>
<gene>
    <name evidence="2" type="ORF">GXM_09234</name>
</gene>